<dbReference type="EMBL" id="CP051774">
    <property type="protein sequence ID" value="QJE98306.1"/>
    <property type="molecule type" value="Genomic_DNA"/>
</dbReference>
<keyword evidence="2" id="KW-1185">Reference proteome</keyword>
<accession>A0A858RLR3</accession>
<evidence type="ECO:0000313" key="2">
    <source>
        <dbReference type="Proteomes" id="UP000501812"/>
    </source>
</evidence>
<sequence length="681" mass="73701">MATASAVGLVSCSGKKKQVVPMNQSTMVASETAVDFRDEHFRFSIRGLDSKWQVVDKERRLAVAPESAVAVSRVGGTYGAVVVEPVGGMELEAYAELIRSNYAGLLQDLEAAEPRKAEIGGIPALQQTITGKLNGIELDYEIVSFFRGDLGYQIMAWEPRKEADRGNLTSFIAAVSLDEGEITFPPPDTLPDGIGVGNRVLNNRYESAISRLAAEPSGPWGLMWGASLASTGEDAEIGLARPDLGLYITVASEAVDESRREKFVSSATSTLVEEAEIKGKEHLDFAGTPFECTRALVAGEMPIEIYLGNFVRGDLGYQFKAWRLQHKRKDEPLFDFLKEGLKSFSFLDDAAAEKLRTALVASPDSFGAVGEGFSVRGGVYRNFGAGIAWKRPAGFWKFHVGDQARARNEDISFQAMEIEKGLNTQLLVEDWSEGDATQYHEAAAAALEEGNFQPGTKVLPPLVVDGQQILRSCYVLQAEDAVLEYHLCTTLKDGQGIQMNTFAKVEVMEAFPKLAEECLTAYTFPGDSLNSSKTSGGRFHDLRMGFQMSLADGPWTIAEQPHPVISKLGNIVSFTGQSGVVTHFAIQTDGSGNDASFATKMMENIFRVNLNRSSTEGSTSRPETIAGLPATVRSGASAGTHMNVILFQVGGVAHFGVIVAKNEKTADKILKDYIAGFSLVP</sequence>
<proteinExistence type="predicted"/>
<dbReference type="RefSeq" id="WP_169456765.1">
    <property type="nucleotide sequence ID" value="NZ_CP051774.1"/>
</dbReference>
<reference evidence="1 2" key="1">
    <citation type="submission" date="2020-04" db="EMBL/GenBank/DDBJ databases">
        <title>Luteolibacter sp. G-1-1-1 isolated from soil.</title>
        <authorList>
            <person name="Dahal R.H."/>
        </authorList>
    </citation>
    <scope>NUCLEOTIDE SEQUENCE [LARGE SCALE GENOMIC DNA]</scope>
    <source>
        <strain evidence="1 2">G-1-1-1</strain>
    </source>
</reference>
<dbReference type="AlphaFoldDB" id="A0A858RLR3"/>
<organism evidence="1 2">
    <name type="scientific">Luteolibacter luteus</name>
    <dbReference type="NCBI Taxonomy" id="2728835"/>
    <lineage>
        <taxon>Bacteria</taxon>
        <taxon>Pseudomonadati</taxon>
        <taxon>Verrucomicrobiota</taxon>
        <taxon>Verrucomicrobiia</taxon>
        <taxon>Verrucomicrobiales</taxon>
        <taxon>Verrucomicrobiaceae</taxon>
        <taxon>Luteolibacter</taxon>
    </lineage>
</organism>
<dbReference type="KEGG" id="luo:HHL09_21825"/>
<protein>
    <submittedName>
        <fullName evidence="1">Uncharacterized protein</fullName>
    </submittedName>
</protein>
<evidence type="ECO:0000313" key="1">
    <source>
        <dbReference type="EMBL" id="QJE98306.1"/>
    </source>
</evidence>
<dbReference type="Proteomes" id="UP000501812">
    <property type="component" value="Chromosome"/>
</dbReference>
<gene>
    <name evidence="1" type="ORF">HHL09_21825</name>
</gene>
<name>A0A858RLR3_9BACT</name>